<gene>
    <name evidence="2" type="ORF">CHARACLAT_024857</name>
</gene>
<protein>
    <submittedName>
        <fullName evidence="2">Uncharacterized protein</fullName>
    </submittedName>
</protein>
<sequence>MELIHSLSKPRLHQERRVRFGHSLPVKETILFGIETLFCEDLRLENFRKQNPPPRNMETAQGSSCGEEYGKTCRSMGMITSSDRLSKEREAAKRPMVTLEELETPKAQVGKICCQNNC</sequence>
<keyword evidence="3" id="KW-1185">Reference proteome</keyword>
<dbReference type="Proteomes" id="UP001352852">
    <property type="component" value="Unassembled WGS sequence"/>
</dbReference>
<name>A0ABU7CU24_9TELE</name>
<evidence type="ECO:0000313" key="2">
    <source>
        <dbReference type="EMBL" id="MED6265380.1"/>
    </source>
</evidence>
<reference evidence="2 3" key="1">
    <citation type="submission" date="2021-06" db="EMBL/GenBank/DDBJ databases">
        <authorList>
            <person name="Palmer J.M."/>
        </authorList>
    </citation>
    <scope>NUCLEOTIDE SEQUENCE [LARGE SCALE GENOMIC DNA]</scope>
    <source>
        <strain evidence="2 3">CL_MEX2019</strain>
        <tissue evidence="2">Muscle</tissue>
    </source>
</reference>
<evidence type="ECO:0000256" key="1">
    <source>
        <dbReference type="SAM" id="MobiDB-lite"/>
    </source>
</evidence>
<organism evidence="2 3">
    <name type="scientific">Characodon lateralis</name>
    <dbReference type="NCBI Taxonomy" id="208331"/>
    <lineage>
        <taxon>Eukaryota</taxon>
        <taxon>Metazoa</taxon>
        <taxon>Chordata</taxon>
        <taxon>Craniata</taxon>
        <taxon>Vertebrata</taxon>
        <taxon>Euteleostomi</taxon>
        <taxon>Actinopterygii</taxon>
        <taxon>Neopterygii</taxon>
        <taxon>Teleostei</taxon>
        <taxon>Neoteleostei</taxon>
        <taxon>Acanthomorphata</taxon>
        <taxon>Ovalentaria</taxon>
        <taxon>Atherinomorphae</taxon>
        <taxon>Cyprinodontiformes</taxon>
        <taxon>Goodeidae</taxon>
        <taxon>Characodon</taxon>
    </lineage>
</organism>
<accession>A0ABU7CU24</accession>
<dbReference type="EMBL" id="JAHUTJ010002794">
    <property type="protein sequence ID" value="MED6265380.1"/>
    <property type="molecule type" value="Genomic_DNA"/>
</dbReference>
<feature type="region of interest" description="Disordered" evidence="1">
    <location>
        <begin position="48"/>
        <end position="68"/>
    </location>
</feature>
<proteinExistence type="predicted"/>
<comment type="caution">
    <text evidence="2">The sequence shown here is derived from an EMBL/GenBank/DDBJ whole genome shotgun (WGS) entry which is preliminary data.</text>
</comment>
<evidence type="ECO:0000313" key="3">
    <source>
        <dbReference type="Proteomes" id="UP001352852"/>
    </source>
</evidence>